<dbReference type="HOGENOM" id="CLU_004498_0_2_5"/>
<comment type="similarity">
    <text evidence="1">Belongs to the flavin monoamine oxidase family.</text>
</comment>
<accession>A8IIG9</accession>
<reference evidence="3 4" key="5">
    <citation type="journal article" date="2010" name="Appl. Environ. Microbiol.">
        <title>phrR-like gene praR of Azorhizobium caulinodans ORS571 is essential for symbiosis with Sesbania rostrata and is involved in expression of reb genes.</title>
        <authorList>
            <person name="Akiba N."/>
            <person name="Aono T."/>
            <person name="Toyazaki H."/>
            <person name="Sato S."/>
            <person name="Oyaizu H."/>
        </authorList>
    </citation>
    <scope>NUCLEOTIDE SEQUENCE [LARGE SCALE GENOMIC DNA]</scope>
    <source>
        <strain evidence="4">ATCC 43989 / DSM 5975 / JCM 20966 / LMG 6465 / NBRC 14845 / NCIMB 13405 / ORS 571</strain>
    </source>
</reference>
<dbReference type="EMBL" id="AP009384">
    <property type="protein sequence ID" value="BAF89403.1"/>
    <property type="molecule type" value="Genomic_DNA"/>
</dbReference>
<gene>
    <name evidence="3" type="ordered locus">AZC_3405</name>
</gene>
<dbReference type="STRING" id="438753.AZC_3405"/>
<dbReference type="Gene3D" id="3.50.50.60">
    <property type="entry name" value="FAD/NAD(P)-binding domain"/>
    <property type="match status" value="2"/>
</dbReference>
<reference evidence="3 4" key="6">
    <citation type="journal article" date="2011" name="Appl. Environ. Microbiol.">
        <title>Involvement of the azorhizobial chromosome partition gene (parA) in the onset of bacteroid differentiation during Sesbania rostrata stem nodule development.</title>
        <authorList>
            <person name="Liu CT."/>
            <person name="Lee KB."/>
            <person name="Wang YS."/>
            <person name="Peng MH."/>
            <person name="Lee KT."/>
            <person name="Suzuki S."/>
            <person name="Suzuki T."/>
            <person name="Oyaizu H."/>
        </authorList>
    </citation>
    <scope>NUCLEOTIDE SEQUENCE [LARGE SCALE GENOMIC DNA]</scope>
    <source>
        <strain evidence="4">ATCC 43989 / DSM 5975 / JCM 20966 / LMG 6465 / NBRC 14845 / NCIMB 13405 / ORS 571</strain>
    </source>
</reference>
<reference evidence="4" key="2">
    <citation type="submission" date="2007-04" db="EMBL/GenBank/DDBJ databases">
        <title>Complete genome sequence of the nitrogen-fixing bacterium Azorhizobium caulinodans ORS571.</title>
        <authorList>
            <person name="Lee K.B."/>
            <person name="Backer P.D."/>
            <person name="Aono T."/>
            <person name="Liu C.T."/>
            <person name="Suzuki S."/>
            <person name="Suzuki T."/>
            <person name="Kaneko T."/>
            <person name="Yamada M."/>
            <person name="Tabata S."/>
            <person name="Kupfer D.M."/>
            <person name="Najar F.Z."/>
            <person name="Wiley G.B."/>
            <person name="Roe B."/>
            <person name="Binnewies T."/>
            <person name="Ussery D."/>
            <person name="Vereecke D."/>
            <person name="Gevers D."/>
            <person name="Holsters M."/>
            <person name="Oyaizu H."/>
        </authorList>
    </citation>
    <scope>NUCLEOTIDE SEQUENCE [LARGE SCALE GENOMIC DNA]</scope>
    <source>
        <strain evidence="4">ATCC 43989 / DSM 5975 / JCM 20966 / LMG 6465 / NBRC 14845 / NCIMB 13405 / ORS 571</strain>
    </source>
</reference>
<dbReference type="Pfam" id="PF13450">
    <property type="entry name" value="NAD_binding_8"/>
    <property type="match status" value="1"/>
</dbReference>
<reference evidence="3 4" key="1">
    <citation type="journal article" date="2007" name="Appl. Environ. Microbiol.">
        <title>Rhizobial factors required for stem nodule maturation and maintenance in Sesbania rostrata-Azorhizobium caulinodans ORS571 symbiosis.</title>
        <authorList>
            <person name="Suzuki S."/>
            <person name="Aono T."/>
            <person name="Lee KB."/>
            <person name="Suzuki T."/>
            <person name="Liu CT."/>
            <person name="Miwa H."/>
            <person name="Wakao S."/>
            <person name="Iki T."/>
            <person name="Oyaizu H."/>
        </authorList>
    </citation>
    <scope>NUCLEOTIDE SEQUENCE [LARGE SCALE GENOMIC DNA]</scope>
    <source>
        <strain evidence="4">ATCC 43989 / DSM 5975 / JCM 20966 / LMG 6465 / NBRC 14845 / NCIMB 13405 / ORS 571</strain>
    </source>
</reference>
<dbReference type="Proteomes" id="UP000000270">
    <property type="component" value="Chromosome"/>
</dbReference>
<proteinExistence type="inferred from homology"/>
<dbReference type="RefSeq" id="WP_012171928.1">
    <property type="nucleotide sequence ID" value="NC_009937.1"/>
</dbReference>
<name>A8IIG9_AZOC5</name>
<evidence type="ECO:0000256" key="1">
    <source>
        <dbReference type="ARBA" id="ARBA00005995"/>
    </source>
</evidence>
<evidence type="ECO:0000313" key="4">
    <source>
        <dbReference type="Proteomes" id="UP000000270"/>
    </source>
</evidence>
<organism evidence="3 4">
    <name type="scientific">Azorhizobium caulinodans (strain ATCC 43989 / DSM 5975 / JCM 20966 / LMG 6465 / NBRC 14845 / NCIMB 13405 / ORS 571)</name>
    <dbReference type="NCBI Taxonomy" id="438753"/>
    <lineage>
        <taxon>Bacteria</taxon>
        <taxon>Pseudomonadati</taxon>
        <taxon>Pseudomonadota</taxon>
        <taxon>Alphaproteobacteria</taxon>
        <taxon>Hyphomicrobiales</taxon>
        <taxon>Xanthobacteraceae</taxon>
        <taxon>Azorhizobium</taxon>
    </lineage>
</organism>
<evidence type="ECO:0000313" key="3">
    <source>
        <dbReference type="EMBL" id="BAF89403.1"/>
    </source>
</evidence>
<dbReference type="eggNOG" id="COG1231">
    <property type="taxonomic scope" value="Bacteria"/>
</dbReference>
<dbReference type="SUPFAM" id="SSF51905">
    <property type="entry name" value="FAD/NAD(P)-binding domain"/>
    <property type="match status" value="1"/>
</dbReference>
<dbReference type="PANTHER" id="PTHR43563:SF14">
    <property type="entry name" value="AMINE OXIDASE"/>
    <property type="match status" value="1"/>
</dbReference>
<reference evidence="3 4" key="4">
    <citation type="journal article" date="2009" name="Appl. Environ. Microbiol.">
        <title>Comparative genome-wide transcriptional profiling of Azorhizobium caulinodans ORS571 grown under free-living and symbiotic conditions.</title>
        <authorList>
            <person name="Tsukada S."/>
            <person name="Aono T."/>
            <person name="Akiba N."/>
            <person name="Lee KB."/>
            <person name="Liu CT."/>
            <person name="Toyazaki H."/>
            <person name="Oyaizu H."/>
        </authorList>
    </citation>
    <scope>NUCLEOTIDE SEQUENCE [LARGE SCALE GENOMIC DNA]</scope>
    <source>
        <strain evidence="4">ATCC 43989 / DSM 5975 / JCM 20966 / LMG 6465 / NBRC 14845 / NCIMB 13405 / ORS 571</strain>
    </source>
</reference>
<dbReference type="PANTHER" id="PTHR43563">
    <property type="entry name" value="AMINE OXIDASE"/>
    <property type="match status" value="1"/>
</dbReference>
<dbReference type="InterPro" id="IPR036188">
    <property type="entry name" value="FAD/NAD-bd_sf"/>
</dbReference>
<dbReference type="Pfam" id="PF01593">
    <property type="entry name" value="Amino_oxidase"/>
    <property type="match status" value="1"/>
</dbReference>
<keyword evidence="4" id="KW-1185">Reference proteome</keyword>
<dbReference type="InterPro" id="IPR002937">
    <property type="entry name" value="Amino_oxidase"/>
</dbReference>
<evidence type="ECO:0000259" key="2">
    <source>
        <dbReference type="Pfam" id="PF01593"/>
    </source>
</evidence>
<dbReference type="AlphaFoldDB" id="A8IIG9"/>
<feature type="domain" description="Amine oxidase" evidence="2">
    <location>
        <begin position="105"/>
        <end position="352"/>
    </location>
</feature>
<protein>
    <submittedName>
        <fullName evidence="3">Flavin-containing protein</fullName>
    </submittedName>
</protein>
<dbReference type="KEGG" id="azc:AZC_3405"/>
<dbReference type="GO" id="GO:0016491">
    <property type="term" value="F:oxidoreductase activity"/>
    <property type="evidence" value="ECO:0007669"/>
    <property type="project" value="InterPro"/>
</dbReference>
<dbReference type="SUPFAM" id="SSF54373">
    <property type="entry name" value="FAD-linked reductases, C-terminal domain"/>
    <property type="match status" value="1"/>
</dbReference>
<reference evidence="3 4" key="3">
    <citation type="journal article" date="2008" name="BMC Genomics">
        <title>The genome of the versatile nitrogen fixer Azorhizobium caulinodans ORS571.</title>
        <authorList>
            <person name="Lee KB."/>
            <person name="Backer P.D."/>
            <person name="Aono T."/>
            <person name="Liu CT."/>
            <person name="Suzuki S."/>
            <person name="Suzuki T."/>
            <person name="Kaneko T."/>
            <person name="Yamada M."/>
            <person name="Tabata S."/>
            <person name="Kupfer D.M."/>
            <person name="Najar F.Z."/>
            <person name="Wiley G.B."/>
            <person name="Roe B."/>
            <person name="Binnewies T.T."/>
            <person name="Ussery D.W."/>
            <person name="D'Haeze W."/>
            <person name="Herder J.D."/>
            <person name="Gevers D."/>
            <person name="Vereecke D."/>
            <person name="Holsters M."/>
            <person name="Oyaizu H."/>
        </authorList>
    </citation>
    <scope>NUCLEOTIDE SEQUENCE [LARGE SCALE GENOMIC DNA]</scope>
    <source>
        <strain evidence="4">ATCC 43989 / DSM 5975 / JCM 20966 / LMG 6465 / NBRC 14845 / NCIMB 13405 / ORS 571</strain>
    </source>
</reference>
<sequence length="542" mass="57733">MLETAIIGGGLCGLALARSLARQGRFAAVFEARQRLGGRILTQHAASGLPLDLGPAWFWPGNQPLISGLLAELGFESLPQHDDGTVLHMREADAKVERIAGRFVHGDARRVAEGLGALVSALAGALPDGRLYLGHALTEVADAGDHVRLTFSTDSGPRTMTARTVVLALPPRLVAERIRFTPALEPHVVEALEGTATWMAAQAKVAIAYDSAAWREAGFSGNAFVTHEQAVVGEIYDACGPGGSPAALGGFLALAPELRQAFAAGLPMLMDNQMVQLFGSAVEGGVQAYQDWAREPFTCSTRDLAAPAPEHVDHGPPLLRRPFWEGRLHFGGSETAARGAGYLEGALEAAHRIERTLPRPATQGETLAVDVDPNAACLARFTAWVGSRNDGALDAYRRHLTRDLSTQQRDQLTQRALLAAVEGVFSEALDELAALPFVMDDVAVERGRSALTPLVQKPFGVFLQTLLDDAIAFNRTSCALSNFPTEHKPDKDYVQAMLRDVAAAWQDFSRAVNRVLLAKAAGGATPAAEPAASGARVIPLQH</sequence>
<dbReference type="InterPro" id="IPR050703">
    <property type="entry name" value="Flavin_MAO"/>
</dbReference>